<evidence type="ECO:0000256" key="1">
    <source>
        <dbReference type="SAM" id="SignalP"/>
    </source>
</evidence>
<accession>A0A7E4UL75</accession>
<proteinExistence type="predicted"/>
<name>A0A7E4UL75_PANRE</name>
<reference evidence="3" key="2">
    <citation type="submission" date="2020-10" db="UniProtKB">
        <authorList>
            <consortium name="WormBaseParasite"/>
        </authorList>
    </citation>
    <scope>IDENTIFICATION</scope>
</reference>
<feature type="chain" id="PRO_5028868393" evidence="1">
    <location>
        <begin position="20"/>
        <end position="133"/>
    </location>
</feature>
<keyword evidence="2" id="KW-1185">Reference proteome</keyword>
<dbReference type="WBParaSite" id="Pan_g10030.t1">
    <property type="protein sequence ID" value="Pan_g10030.t1"/>
    <property type="gene ID" value="Pan_g10030"/>
</dbReference>
<protein>
    <submittedName>
        <fullName evidence="3">Activin_recp domain-containing protein</fullName>
    </submittedName>
</protein>
<organism evidence="2 3">
    <name type="scientific">Panagrellus redivivus</name>
    <name type="common">Microworm</name>
    <dbReference type="NCBI Taxonomy" id="6233"/>
    <lineage>
        <taxon>Eukaryota</taxon>
        <taxon>Metazoa</taxon>
        <taxon>Ecdysozoa</taxon>
        <taxon>Nematoda</taxon>
        <taxon>Chromadorea</taxon>
        <taxon>Rhabditida</taxon>
        <taxon>Tylenchina</taxon>
        <taxon>Panagrolaimomorpha</taxon>
        <taxon>Panagrolaimoidea</taxon>
        <taxon>Panagrolaimidae</taxon>
        <taxon>Panagrellus</taxon>
    </lineage>
</organism>
<keyword evidence="1" id="KW-0732">Signal</keyword>
<dbReference type="AlphaFoldDB" id="A0A7E4UL75"/>
<sequence length="133" mass="15279">MAFIFLMITLAIFTPIATPLGHRGLECYMERHPIDEMPFWRHTCQKPQEWMHVTRTENCVKIVHSGVVERGCDRDFFCPRFHIRNRCIKGLLGAGSEICCCSTPKCNSVSTPSISMLPYAVALSLLYHRFTWA</sequence>
<evidence type="ECO:0000313" key="3">
    <source>
        <dbReference type="WBParaSite" id="Pan_g10030.t1"/>
    </source>
</evidence>
<dbReference type="Proteomes" id="UP000492821">
    <property type="component" value="Unassembled WGS sequence"/>
</dbReference>
<evidence type="ECO:0000313" key="2">
    <source>
        <dbReference type="Proteomes" id="UP000492821"/>
    </source>
</evidence>
<feature type="signal peptide" evidence="1">
    <location>
        <begin position="1"/>
        <end position="19"/>
    </location>
</feature>
<reference evidence="2" key="1">
    <citation type="journal article" date="2013" name="Genetics">
        <title>The draft genome and transcriptome of Panagrellus redivivus are shaped by the harsh demands of a free-living lifestyle.</title>
        <authorList>
            <person name="Srinivasan J."/>
            <person name="Dillman A.R."/>
            <person name="Macchietto M.G."/>
            <person name="Heikkinen L."/>
            <person name="Lakso M."/>
            <person name="Fracchia K.M."/>
            <person name="Antoshechkin I."/>
            <person name="Mortazavi A."/>
            <person name="Wong G."/>
            <person name="Sternberg P.W."/>
        </authorList>
    </citation>
    <scope>NUCLEOTIDE SEQUENCE [LARGE SCALE GENOMIC DNA]</scope>
    <source>
        <strain evidence="2">MT8872</strain>
    </source>
</reference>